<dbReference type="PANTHER" id="PTHR21530">
    <property type="entry name" value="PHEROMONE SHUTDOWN PROTEIN"/>
    <property type="match status" value="1"/>
</dbReference>
<feature type="transmembrane region" description="Helical" evidence="1">
    <location>
        <begin position="121"/>
        <end position="143"/>
    </location>
</feature>
<dbReference type="EMBL" id="QZAB01000277">
    <property type="protein sequence ID" value="RQD85926.1"/>
    <property type="molecule type" value="Genomic_DNA"/>
</dbReference>
<keyword evidence="1" id="KW-0472">Membrane</keyword>
<name>A0A424YYK5_9EURY</name>
<dbReference type="Proteomes" id="UP000284763">
    <property type="component" value="Unassembled WGS sequence"/>
</dbReference>
<dbReference type="AlphaFoldDB" id="A0A424YYK5"/>
<evidence type="ECO:0000313" key="2">
    <source>
        <dbReference type="EMBL" id="RQD85926.1"/>
    </source>
</evidence>
<feature type="transmembrane region" description="Helical" evidence="1">
    <location>
        <begin position="91"/>
        <end position="114"/>
    </location>
</feature>
<organism evidence="2 3">
    <name type="scientific">Methanosalsum natronophilum</name>
    <dbReference type="NCBI Taxonomy" id="768733"/>
    <lineage>
        <taxon>Archaea</taxon>
        <taxon>Methanobacteriati</taxon>
        <taxon>Methanobacteriota</taxon>
        <taxon>Stenosarchaea group</taxon>
        <taxon>Methanomicrobia</taxon>
        <taxon>Methanosarcinales</taxon>
        <taxon>Methanosarcinaceae</taxon>
        <taxon>Methanosalsum</taxon>
    </lineage>
</organism>
<protein>
    <submittedName>
        <fullName evidence="2">TraB family protein</fullName>
    </submittedName>
</protein>
<evidence type="ECO:0000313" key="3">
    <source>
        <dbReference type="Proteomes" id="UP000284763"/>
    </source>
</evidence>
<reference evidence="2 3" key="1">
    <citation type="submission" date="2018-08" db="EMBL/GenBank/DDBJ databases">
        <title>The metabolism and importance of syntrophic acetate oxidation coupled to methane or sulfide production in haloalkaline environments.</title>
        <authorList>
            <person name="Timmers P.H.A."/>
            <person name="Vavourakis C.D."/>
            <person name="Sorokin D.Y."/>
            <person name="Sinninghe Damste J.S."/>
            <person name="Muyzer G."/>
            <person name="Stams A.J.M."/>
            <person name="Plugge C.M."/>
        </authorList>
    </citation>
    <scope>NUCLEOTIDE SEQUENCE [LARGE SCALE GENOMIC DNA]</scope>
    <source>
        <strain evidence="2">MSAO_Arc3</strain>
    </source>
</reference>
<dbReference type="InterPro" id="IPR005230">
    <property type="entry name" value="TraB_bac"/>
</dbReference>
<keyword evidence="1" id="KW-1133">Transmembrane helix</keyword>
<evidence type="ECO:0000256" key="1">
    <source>
        <dbReference type="SAM" id="Phobius"/>
    </source>
</evidence>
<proteinExistence type="predicted"/>
<keyword evidence="1" id="KW-0812">Transmembrane</keyword>
<dbReference type="PANTHER" id="PTHR21530:SF7">
    <property type="entry name" value="TRAB DOMAIN-CONTAINING PROTEIN"/>
    <property type="match status" value="1"/>
</dbReference>
<feature type="transmembrane region" description="Helical" evidence="1">
    <location>
        <begin position="66"/>
        <end position="85"/>
    </location>
</feature>
<dbReference type="InterPro" id="IPR046345">
    <property type="entry name" value="TraB_PrgY-like"/>
</dbReference>
<sequence length="221" mass="23982">VLIDERDAYIASNLLNIKNSGANKIVAVVGAGHRAGIERYLENPESLPPIQDLRSVGKKKINITKLFGFFFFFIAISAFLLIILSGTPLDILILAFFWWFIINGSLSAIGAIIARAHPYSVLTAFSVAWLTSLNPMMAAGWFAGIVEAKKRTPSAADFKNIMNIQTTQEMMTNNLFRVILVAALANLGSVAGTFLGAYMMLLISGIDPREIISAGLMSLGL</sequence>
<gene>
    <name evidence="2" type="ORF">D5R95_04235</name>
</gene>
<comment type="caution">
    <text evidence="2">The sequence shown here is derived from an EMBL/GenBank/DDBJ whole genome shotgun (WGS) entry which is preliminary data.</text>
</comment>
<dbReference type="NCBIfam" id="TIGR00261">
    <property type="entry name" value="traB"/>
    <property type="match status" value="1"/>
</dbReference>
<feature type="transmembrane region" description="Helical" evidence="1">
    <location>
        <begin position="178"/>
        <end position="203"/>
    </location>
</feature>
<feature type="non-terminal residue" evidence="2">
    <location>
        <position position="1"/>
    </location>
</feature>
<accession>A0A424YYK5</accession>